<dbReference type="PANTHER" id="PTHR35498">
    <property type="entry name" value="PROTEIN LOW PSII ACCUMULATION 1, CHLOROPLASTIC"/>
    <property type="match status" value="1"/>
</dbReference>
<dbReference type="HOGENOM" id="CLU_837973_0_0_1"/>
<feature type="transmembrane region" description="Helical" evidence="1">
    <location>
        <begin position="6"/>
        <end position="30"/>
    </location>
</feature>
<dbReference type="STRING" id="905079.L1IWA7"/>
<dbReference type="eggNOG" id="ENOG502QRW2">
    <property type="taxonomic scope" value="Eukaryota"/>
</dbReference>
<keyword evidence="1" id="KW-1133">Transmembrane helix</keyword>
<reference evidence="2 4" key="1">
    <citation type="journal article" date="2012" name="Nature">
        <title>Algal genomes reveal evolutionary mosaicism and the fate of nucleomorphs.</title>
        <authorList>
            <consortium name="DOE Joint Genome Institute"/>
            <person name="Curtis B.A."/>
            <person name="Tanifuji G."/>
            <person name="Burki F."/>
            <person name="Gruber A."/>
            <person name="Irimia M."/>
            <person name="Maruyama S."/>
            <person name="Arias M.C."/>
            <person name="Ball S.G."/>
            <person name="Gile G.H."/>
            <person name="Hirakawa Y."/>
            <person name="Hopkins J.F."/>
            <person name="Kuo A."/>
            <person name="Rensing S.A."/>
            <person name="Schmutz J."/>
            <person name="Symeonidi A."/>
            <person name="Elias M."/>
            <person name="Eveleigh R.J."/>
            <person name="Herman E.K."/>
            <person name="Klute M.J."/>
            <person name="Nakayama T."/>
            <person name="Obornik M."/>
            <person name="Reyes-Prieto A."/>
            <person name="Armbrust E.V."/>
            <person name="Aves S.J."/>
            <person name="Beiko R.G."/>
            <person name="Coutinho P."/>
            <person name="Dacks J.B."/>
            <person name="Durnford D.G."/>
            <person name="Fast N.M."/>
            <person name="Green B.R."/>
            <person name="Grisdale C.J."/>
            <person name="Hempel F."/>
            <person name="Henrissat B."/>
            <person name="Hoppner M.P."/>
            <person name="Ishida K."/>
            <person name="Kim E."/>
            <person name="Koreny L."/>
            <person name="Kroth P.G."/>
            <person name="Liu Y."/>
            <person name="Malik S.B."/>
            <person name="Maier U.G."/>
            <person name="McRose D."/>
            <person name="Mock T."/>
            <person name="Neilson J.A."/>
            <person name="Onodera N.T."/>
            <person name="Poole A.M."/>
            <person name="Pritham E.J."/>
            <person name="Richards T.A."/>
            <person name="Rocap G."/>
            <person name="Roy S.W."/>
            <person name="Sarai C."/>
            <person name="Schaack S."/>
            <person name="Shirato S."/>
            <person name="Slamovits C.H."/>
            <person name="Spencer D.F."/>
            <person name="Suzuki S."/>
            <person name="Worden A.Z."/>
            <person name="Zauner S."/>
            <person name="Barry K."/>
            <person name="Bell C."/>
            <person name="Bharti A.K."/>
            <person name="Crow J.A."/>
            <person name="Grimwood J."/>
            <person name="Kramer R."/>
            <person name="Lindquist E."/>
            <person name="Lucas S."/>
            <person name="Salamov A."/>
            <person name="McFadden G.I."/>
            <person name="Lane C.E."/>
            <person name="Keeling P.J."/>
            <person name="Gray M.W."/>
            <person name="Grigoriev I.V."/>
            <person name="Archibald J.M."/>
        </authorList>
    </citation>
    <scope>NUCLEOTIDE SEQUENCE</scope>
    <source>
        <strain evidence="2 4">CCMP2712</strain>
    </source>
</reference>
<evidence type="ECO:0000313" key="2">
    <source>
        <dbReference type="EMBL" id="EKX40521.1"/>
    </source>
</evidence>
<dbReference type="Proteomes" id="UP000011087">
    <property type="component" value="Unassembled WGS sequence"/>
</dbReference>
<dbReference type="PaxDb" id="55529-EKX40521"/>
<proteinExistence type="predicted"/>
<name>L1IWA7_GUITC</name>
<reference evidence="4" key="2">
    <citation type="submission" date="2012-11" db="EMBL/GenBank/DDBJ databases">
        <authorList>
            <person name="Kuo A."/>
            <person name="Curtis B.A."/>
            <person name="Tanifuji G."/>
            <person name="Burki F."/>
            <person name="Gruber A."/>
            <person name="Irimia M."/>
            <person name="Maruyama S."/>
            <person name="Arias M.C."/>
            <person name="Ball S.G."/>
            <person name="Gile G.H."/>
            <person name="Hirakawa Y."/>
            <person name="Hopkins J.F."/>
            <person name="Rensing S.A."/>
            <person name="Schmutz J."/>
            <person name="Symeonidi A."/>
            <person name="Elias M."/>
            <person name="Eveleigh R.J."/>
            <person name="Herman E.K."/>
            <person name="Klute M.J."/>
            <person name="Nakayama T."/>
            <person name="Obornik M."/>
            <person name="Reyes-Prieto A."/>
            <person name="Armbrust E.V."/>
            <person name="Aves S.J."/>
            <person name="Beiko R.G."/>
            <person name="Coutinho P."/>
            <person name="Dacks J.B."/>
            <person name="Durnford D.G."/>
            <person name="Fast N.M."/>
            <person name="Green B.R."/>
            <person name="Grisdale C."/>
            <person name="Hempe F."/>
            <person name="Henrissat B."/>
            <person name="Hoppner M.P."/>
            <person name="Ishida K.-I."/>
            <person name="Kim E."/>
            <person name="Koreny L."/>
            <person name="Kroth P.G."/>
            <person name="Liu Y."/>
            <person name="Malik S.-B."/>
            <person name="Maier U.G."/>
            <person name="McRose D."/>
            <person name="Mock T."/>
            <person name="Neilson J.A."/>
            <person name="Onodera N.T."/>
            <person name="Poole A.M."/>
            <person name="Pritham E.J."/>
            <person name="Richards T.A."/>
            <person name="Rocap G."/>
            <person name="Roy S.W."/>
            <person name="Sarai C."/>
            <person name="Schaack S."/>
            <person name="Shirato S."/>
            <person name="Slamovits C.H."/>
            <person name="Spencer D.F."/>
            <person name="Suzuki S."/>
            <person name="Worden A.Z."/>
            <person name="Zauner S."/>
            <person name="Barry K."/>
            <person name="Bell C."/>
            <person name="Bharti A.K."/>
            <person name="Crow J.A."/>
            <person name="Grimwood J."/>
            <person name="Kramer R."/>
            <person name="Lindquist E."/>
            <person name="Lucas S."/>
            <person name="Salamov A."/>
            <person name="McFadden G.I."/>
            <person name="Lane C.E."/>
            <person name="Keeling P.J."/>
            <person name="Gray M.W."/>
            <person name="Grigoriev I.V."/>
            <person name="Archibald J.M."/>
        </authorList>
    </citation>
    <scope>NUCLEOTIDE SEQUENCE</scope>
    <source>
        <strain evidence="4">CCMP2712</strain>
    </source>
</reference>
<accession>L1IWA7</accession>
<keyword evidence="4" id="KW-1185">Reference proteome</keyword>
<dbReference type="OrthoDB" id="5130at2759"/>
<dbReference type="GeneID" id="17297220"/>
<dbReference type="PANTHER" id="PTHR35498:SF1">
    <property type="entry name" value="LOW PSII ACCUMULATION-LIKE PROTEIN"/>
    <property type="match status" value="1"/>
</dbReference>
<reference evidence="3" key="3">
    <citation type="submission" date="2016-03" db="UniProtKB">
        <authorList>
            <consortium name="EnsemblProtists"/>
        </authorList>
    </citation>
    <scope>IDENTIFICATION</scope>
</reference>
<keyword evidence="1" id="KW-0812">Transmembrane</keyword>
<dbReference type="KEGG" id="gtt:GUITHDRAFT_113307"/>
<dbReference type="InterPro" id="IPR021883">
    <property type="entry name" value="LPA1-like"/>
</dbReference>
<keyword evidence="1" id="KW-0472">Membrane</keyword>
<dbReference type="AlphaFoldDB" id="L1IWA7"/>
<dbReference type="OMA" id="WQLVPVY"/>
<dbReference type="RefSeq" id="XP_005827501.1">
    <property type="nucleotide sequence ID" value="XM_005827444.1"/>
</dbReference>
<protein>
    <submittedName>
        <fullName evidence="2 3">Uncharacterized protein</fullName>
    </submittedName>
</protein>
<evidence type="ECO:0000313" key="3">
    <source>
        <dbReference type="EnsemblProtists" id="EKX40521"/>
    </source>
</evidence>
<gene>
    <name evidence="2" type="ORF">GUITHDRAFT_113307</name>
</gene>
<evidence type="ECO:0000256" key="1">
    <source>
        <dbReference type="SAM" id="Phobius"/>
    </source>
</evidence>
<dbReference type="Pfam" id="PF11998">
    <property type="entry name" value="DUF3493"/>
    <property type="match status" value="1"/>
</dbReference>
<organism evidence="2">
    <name type="scientific">Guillardia theta (strain CCMP2712)</name>
    <name type="common">Cryptophyte</name>
    <dbReference type="NCBI Taxonomy" id="905079"/>
    <lineage>
        <taxon>Eukaryota</taxon>
        <taxon>Cryptophyceae</taxon>
        <taxon>Pyrenomonadales</taxon>
        <taxon>Geminigeraceae</taxon>
        <taxon>Guillardia</taxon>
    </lineage>
</organism>
<evidence type="ECO:0000313" key="4">
    <source>
        <dbReference type="Proteomes" id="UP000011087"/>
    </source>
</evidence>
<dbReference type="EnsemblProtists" id="EKX40521">
    <property type="protein sequence ID" value="EKX40521"/>
    <property type="gene ID" value="GUITHDRAFT_113307"/>
</dbReference>
<dbReference type="EMBL" id="JH993030">
    <property type="protein sequence ID" value="EKX40521.1"/>
    <property type="molecule type" value="Genomic_DNA"/>
</dbReference>
<sequence length="332" mass="36588">MNTRTSLAVILLALCFHGSLCFLPAGFAGFQRHACRSSSMRSAAARRVTIMSDKEDFLNRDIGGFTQKQRFREEIESPFRKIRLFLFPAAAASAALGAFIAGTRLLAISTGVTGYDFDQTLQNFGIDVLGATGFALLYWNDLNARDRDLVRIARSGKLSTLTLKIVSETGREASLPMKAFRKQRRIAIIAGGKDVVQVAREMARAGAEDLTKVGAIVLPLQLDQVGELDPAEVEGLRRAVGVPEAAEGKEEADSESLLPCLAAPLFVEKWKDWIQDEQKRAVDQGLDLKNGITIYVERSGYIKKRSAGIPSWRTLAEDTKARNRPYGMPEFF</sequence>